<dbReference type="Proteomes" id="UP001153269">
    <property type="component" value="Unassembled WGS sequence"/>
</dbReference>
<evidence type="ECO:0000256" key="1">
    <source>
        <dbReference type="SAM" id="MobiDB-lite"/>
    </source>
</evidence>
<dbReference type="AlphaFoldDB" id="A0A9N7VA68"/>
<sequence length="184" mass="20043">MRVPCWDPSSLIRTLDVVNGLDTSSIVPETVSALFTVGFQGRVASIYSEVLNPLQPVTIHGLGFGLSAPRIPCSVTYTGQELETCCYIIIIIIIIIVRPRPSEFDPAATTDGPGTGREGRVGERVTQCDGGEDSTCRSFNPLHCQRITESDRFLQLDARTDLDLMLVQSGLRLSSRLANGFLTN</sequence>
<dbReference type="EMBL" id="CADEAL010003991">
    <property type="protein sequence ID" value="CAB1448807.1"/>
    <property type="molecule type" value="Genomic_DNA"/>
</dbReference>
<keyword evidence="3" id="KW-1185">Reference proteome</keyword>
<comment type="caution">
    <text evidence="2">The sequence shown here is derived from an EMBL/GenBank/DDBJ whole genome shotgun (WGS) entry which is preliminary data.</text>
</comment>
<name>A0A9N7VA68_PLEPL</name>
<proteinExistence type="predicted"/>
<reference evidence="2" key="1">
    <citation type="submission" date="2020-03" db="EMBL/GenBank/DDBJ databases">
        <authorList>
            <person name="Weist P."/>
        </authorList>
    </citation>
    <scope>NUCLEOTIDE SEQUENCE</scope>
</reference>
<gene>
    <name evidence="2" type="ORF">PLEPLA_LOCUS36455</name>
</gene>
<accession>A0A9N7VA68</accession>
<protein>
    <submittedName>
        <fullName evidence="2">Uncharacterized protein</fullName>
    </submittedName>
</protein>
<organism evidence="2 3">
    <name type="scientific">Pleuronectes platessa</name>
    <name type="common">European plaice</name>
    <dbReference type="NCBI Taxonomy" id="8262"/>
    <lineage>
        <taxon>Eukaryota</taxon>
        <taxon>Metazoa</taxon>
        <taxon>Chordata</taxon>
        <taxon>Craniata</taxon>
        <taxon>Vertebrata</taxon>
        <taxon>Euteleostomi</taxon>
        <taxon>Actinopterygii</taxon>
        <taxon>Neopterygii</taxon>
        <taxon>Teleostei</taxon>
        <taxon>Neoteleostei</taxon>
        <taxon>Acanthomorphata</taxon>
        <taxon>Carangaria</taxon>
        <taxon>Pleuronectiformes</taxon>
        <taxon>Pleuronectoidei</taxon>
        <taxon>Pleuronectidae</taxon>
        <taxon>Pleuronectes</taxon>
    </lineage>
</organism>
<evidence type="ECO:0000313" key="3">
    <source>
        <dbReference type="Proteomes" id="UP001153269"/>
    </source>
</evidence>
<evidence type="ECO:0000313" key="2">
    <source>
        <dbReference type="EMBL" id="CAB1448807.1"/>
    </source>
</evidence>
<feature type="region of interest" description="Disordered" evidence="1">
    <location>
        <begin position="105"/>
        <end position="127"/>
    </location>
</feature>